<dbReference type="AlphaFoldDB" id="A0A9W8A9Z5"/>
<feature type="compositionally biased region" description="Polar residues" evidence="1">
    <location>
        <begin position="1"/>
        <end position="15"/>
    </location>
</feature>
<accession>A0A9W8A9Z5</accession>
<evidence type="ECO:0000313" key="3">
    <source>
        <dbReference type="Proteomes" id="UP001150538"/>
    </source>
</evidence>
<gene>
    <name evidence="2" type="ORF">H4219_000848</name>
</gene>
<keyword evidence="3" id="KW-1185">Reference proteome</keyword>
<evidence type="ECO:0000256" key="1">
    <source>
        <dbReference type="SAM" id="MobiDB-lite"/>
    </source>
</evidence>
<feature type="region of interest" description="Disordered" evidence="1">
    <location>
        <begin position="1"/>
        <end position="221"/>
    </location>
</feature>
<feature type="compositionally biased region" description="Pro residues" evidence="1">
    <location>
        <begin position="118"/>
        <end position="138"/>
    </location>
</feature>
<organism evidence="2 3">
    <name type="scientific">Mycoemilia scoparia</name>
    <dbReference type="NCBI Taxonomy" id="417184"/>
    <lineage>
        <taxon>Eukaryota</taxon>
        <taxon>Fungi</taxon>
        <taxon>Fungi incertae sedis</taxon>
        <taxon>Zoopagomycota</taxon>
        <taxon>Kickxellomycotina</taxon>
        <taxon>Kickxellomycetes</taxon>
        <taxon>Kickxellales</taxon>
        <taxon>Kickxellaceae</taxon>
        <taxon>Mycoemilia</taxon>
    </lineage>
</organism>
<comment type="caution">
    <text evidence="2">The sequence shown here is derived from an EMBL/GenBank/DDBJ whole genome shotgun (WGS) entry which is preliminary data.</text>
</comment>
<feature type="compositionally biased region" description="Pro residues" evidence="1">
    <location>
        <begin position="145"/>
        <end position="154"/>
    </location>
</feature>
<feature type="compositionally biased region" description="Low complexity" evidence="1">
    <location>
        <begin position="55"/>
        <end position="81"/>
    </location>
</feature>
<feature type="compositionally biased region" description="Basic residues" evidence="1">
    <location>
        <begin position="184"/>
        <end position="195"/>
    </location>
</feature>
<feature type="compositionally biased region" description="Low complexity" evidence="1">
    <location>
        <begin position="106"/>
        <end position="117"/>
    </location>
</feature>
<feature type="compositionally biased region" description="Basic and acidic residues" evidence="1">
    <location>
        <begin position="163"/>
        <end position="172"/>
    </location>
</feature>
<reference evidence="2" key="1">
    <citation type="submission" date="2022-07" db="EMBL/GenBank/DDBJ databases">
        <title>Phylogenomic reconstructions and comparative analyses of Kickxellomycotina fungi.</title>
        <authorList>
            <person name="Reynolds N.K."/>
            <person name="Stajich J.E."/>
            <person name="Barry K."/>
            <person name="Grigoriev I.V."/>
            <person name="Crous P."/>
            <person name="Smith M.E."/>
        </authorList>
    </citation>
    <scope>NUCLEOTIDE SEQUENCE</scope>
    <source>
        <strain evidence="2">NBRC 100468</strain>
    </source>
</reference>
<evidence type="ECO:0000313" key="2">
    <source>
        <dbReference type="EMBL" id="KAJ1921249.1"/>
    </source>
</evidence>
<protein>
    <submittedName>
        <fullName evidence="2">Uncharacterized protein</fullName>
    </submittedName>
</protein>
<feature type="compositionally biased region" description="Basic and acidic residues" evidence="1">
    <location>
        <begin position="197"/>
        <end position="221"/>
    </location>
</feature>
<proteinExistence type="predicted"/>
<sequence length="221" mass="24132">MAQMSGISSDNTQAIKQPGMSAPEDIEKTTSTTGQPPVSSFMPISNGGHPPPFMPHGFNPNAPGHNMPRPNQPNMMMGQMPIRGPQGQMAPPQGMHGGNMPMGIRPPFNQQGGGMPPQFGPNRPPMPLQQQGPHPPNMPTQNPNNPLPPPPSSRPPQQSHSRRNTDADRESSYEPQEGDESDRSHRRSRRNRSRTSSKVDRYQTGDDTSSRTHSPSEQKTS</sequence>
<dbReference type="Proteomes" id="UP001150538">
    <property type="component" value="Unassembled WGS sequence"/>
</dbReference>
<feature type="compositionally biased region" description="Polar residues" evidence="1">
    <location>
        <begin position="29"/>
        <end position="38"/>
    </location>
</feature>
<dbReference type="EMBL" id="JANBPU010000006">
    <property type="protein sequence ID" value="KAJ1921249.1"/>
    <property type="molecule type" value="Genomic_DNA"/>
</dbReference>
<name>A0A9W8A9Z5_9FUNG</name>